<protein>
    <submittedName>
        <fullName evidence="1">(apollo) hypothetical protein</fullName>
    </submittedName>
</protein>
<dbReference type="AlphaFoldDB" id="A0A8S3XIZ2"/>
<gene>
    <name evidence="1" type="ORF">PAPOLLO_LOCUS18443</name>
</gene>
<accession>A0A8S3XIZ2</accession>
<evidence type="ECO:0000313" key="1">
    <source>
        <dbReference type="EMBL" id="CAG5025668.1"/>
    </source>
</evidence>
<organism evidence="1 2">
    <name type="scientific">Parnassius apollo</name>
    <name type="common">Apollo butterfly</name>
    <name type="synonym">Papilio apollo</name>
    <dbReference type="NCBI Taxonomy" id="110799"/>
    <lineage>
        <taxon>Eukaryota</taxon>
        <taxon>Metazoa</taxon>
        <taxon>Ecdysozoa</taxon>
        <taxon>Arthropoda</taxon>
        <taxon>Hexapoda</taxon>
        <taxon>Insecta</taxon>
        <taxon>Pterygota</taxon>
        <taxon>Neoptera</taxon>
        <taxon>Endopterygota</taxon>
        <taxon>Lepidoptera</taxon>
        <taxon>Glossata</taxon>
        <taxon>Ditrysia</taxon>
        <taxon>Papilionoidea</taxon>
        <taxon>Papilionidae</taxon>
        <taxon>Parnassiinae</taxon>
        <taxon>Parnassini</taxon>
        <taxon>Parnassius</taxon>
        <taxon>Parnassius</taxon>
    </lineage>
</organism>
<sequence>MLIMTWLNVFILNRVMKESELVSVSFQNQEESIQYAKRVSSGHDVRRIALINPPDHSCLGSEYMLRNWDVIEVTITDLLFDSSSTCPT</sequence>
<dbReference type="Proteomes" id="UP000691718">
    <property type="component" value="Unassembled WGS sequence"/>
</dbReference>
<dbReference type="EMBL" id="CAJQZP010001172">
    <property type="protein sequence ID" value="CAG5025668.1"/>
    <property type="molecule type" value="Genomic_DNA"/>
</dbReference>
<evidence type="ECO:0000313" key="2">
    <source>
        <dbReference type="Proteomes" id="UP000691718"/>
    </source>
</evidence>
<comment type="caution">
    <text evidence="1">The sequence shown here is derived from an EMBL/GenBank/DDBJ whole genome shotgun (WGS) entry which is preliminary data.</text>
</comment>
<reference evidence="1" key="1">
    <citation type="submission" date="2021-04" db="EMBL/GenBank/DDBJ databases">
        <authorList>
            <person name="Tunstrom K."/>
        </authorList>
    </citation>
    <scope>NUCLEOTIDE SEQUENCE</scope>
</reference>
<proteinExistence type="predicted"/>
<keyword evidence="2" id="KW-1185">Reference proteome</keyword>
<name>A0A8S3XIZ2_PARAO</name>